<sequence length="150" mass="17524">MVWEFGQNTLSLTPDLAARLGLSSSDPRRIDITTYRDRIAPSDLQVVYERLARSFLRSEPMVNVYGLRLGDGSVVRVRSVSRWEMNRAGEPTLFVAVIKEIESQVHSMVEDEFIERIIELRFLAERLDDKRFRQIVDTMLQEVWQLRRPA</sequence>
<dbReference type="EMBL" id="QYRN01000002">
    <property type="protein sequence ID" value="RIY02519.1"/>
    <property type="molecule type" value="Genomic_DNA"/>
</dbReference>
<proteinExistence type="predicted"/>
<organism evidence="1 2">
    <name type="scientific">Aureimonas flava</name>
    <dbReference type="NCBI Taxonomy" id="2320271"/>
    <lineage>
        <taxon>Bacteria</taxon>
        <taxon>Pseudomonadati</taxon>
        <taxon>Pseudomonadota</taxon>
        <taxon>Alphaproteobacteria</taxon>
        <taxon>Hyphomicrobiales</taxon>
        <taxon>Aurantimonadaceae</taxon>
        <taxon>Aureimonas</taxon>
    </lineage>
</organism>
<dbReference type="SUPFAM" id="SSF55785">
    <property type="entry name" value="PYP-like sensor domain (PAS domain)"/>
    <property type="match status" value="1"/>
</dbReference>
<reference evidence="2" key="1">
    <citation type="submission" date="2018-09" db="EMBL/GenBank/DDBJ databases">
        <authorList>
            <person name="Tuo L."/>
        </authorList>
    </citation>
    <scope>NUCLEOTIDE SEQUENCE [LARGE SCALE GENOMIC DNA]</scope>
    <source>
        <strain evidence="2">M2BS4Y-1</strain>
    </source>
</reference>
<dbReference type="InterPro" id="IPR035965">
    <property type="entry name" value="PAS-like_dom_sf"/>
</dbReference>
<dbReference type="Gene3D" id="3.30.450.20">
    <property type="entry name" value="PAS domain"/>
    <property type="match status" value="1"/>
</dbReference>
<gene>
    <name evidence="1" type="ORF">D3218_03875</name>
</gene>
<dbReference type="AlphaFoldDB" id="A0A3A1WN64"/>
<comment type="caution">
    <text evidence="1">The sequence shown here is derived from an EMBL/GenBank/DDBJ whole genome shotgun (WGS) entry which is preliminary data.</text>
</comment>
<name>A0A3A1WN64_9HYPH</name>
<evidence type="ECO:0000313" key="2">
    <source>
        <dbReference type="Proteomes" id="UP000265750"/>
    </source>
</evidence>
<accession>A0A3A1WN64</accession>
<evidence type="ECO:0000313" key="1">
    <source>
        <dbReference type="EMBL" id="RIY02519.1"/>
    </source>
</evidence>
<protein>
    <submittedName>
        <fullName evidence="1">Uncharacterized protein</fullName>
    </submittedName>
</protein>
<keyword evidence="2" id="KW-1185">Reference proteome</keyword>
<dbReference type="Proteomes" id="UP000265750">
    <property type="component" value="Unassembled WGS sequence"/>
</dbReference>